<organism evidence="3">
    <name type="scientific">uncultured Sphingomonas sp</name>
    <dbReference type="NCBI Taxonomy" id="158754"/>
    <lineage>
        <taxon>Bacteria</taxon>
        <taxon>Pseudomonadati</taxon>
        <taxon>Pseudomonadota</taxon>
        <taxon>Alphaproteobacteria</taxon>
        <taxon>Sphingomonadales</taxon>
        <taxon>Sphingomonadaceae</taxon>
        <taxon>Sphingomonas</taxon>
        <taxon>environmental samples</taxon>
    </lineage>
</organism>
<dbReference type="PANTHER" id="PTHR10900:SF77">
    <property type="entry name" value="FI19380P1"/>
    <property type="match status" value="1"/>
</dbReference>
<evidence type="ECO:0000313" key="3">
    <source>
        <dbReference type="EMBL" id="CAA9530207.1"/>
    </source>
</evidence>
<proteinExistence type="predicted"/>
<dbReference type="Pfam" id="PF02469">
    <property type="entry name" value="Fasciclin"/>
    <property type="match status" value="1"/>
</dbReference>
<dbReference type="PROSITE" id="PS51257">
    <property type="entry name" value="PROKAR_LIPOPROTEIN"/>
    <property type="match status" value="1"/>
</dbReference>
<dbReference type="InterPro" id="IPR050904">
    <property type="entry name" value="Adhesion/Biosynth-related"/>
</dbReference>
<keyword evidence="1" id="KW-0732">Signal</keyword>
<gene>
    <name evidence="3" type="ORF">AVDCRST_MAG31-2310</name>
</gene>
<dbReference type="AlphaFoldDB" id="A0A6J4TRZ1"/>
<feature type="signal peptide" evidence="1">
    <location>
        <begin position="1"/>
        <end position="20"/>
    </location>
</feature>
<name>A0A6J4TRZ1_9SPHN</name>
<reference evidence="3" key="1">
    <citation type="submission" date="2020-02" db="EMBL/GenBank/DDBJ databases">
        <authorList>
            <person name="Meier V. D."/>
        </authorList>
    </citation>
    <scope>NUCLEOTIDE SEQUENCE</scope>
    <source>
        <strain evidence="3">AVDCRST_MAG31</strain>
    </source>
</reference>
<sequence>MYKHIAIAATAAAALAGCQAEEAGNNAAAAANNAQAAAAPSGNLAQAVAGSARFRQAVEAAGLGATLTGPGPYTVLVPVDAAFSKLPANEVERLMQPAAKPELTAVLTYHILPGTILTADLQRAIQNGGGKAVLATMAGKTVTATGGGDRIVLTDQAGRQVALTGAEKLATNGVVHEIDGVLLPATRPARPS</sequence>
<dbReference type="GO" id="GO:0005615">
    <property type="term" value="C:extracellular space"/>
    <property type="evidence" value="ECO:0007669"/>
    <property type="project" value="TreeGrafter"/>
</dbReference>
<dbReference type="InterPro" id="IPR000782">
    <property type="entry name" value="FAS1_domain"/>
</dbReference>
<dbReference type="PANTHER" id="PTHR10900">
    <property type="entry name" value="PERIOSTIN-RELATED"/>
    <property type="match status" value="1"/>
</dbReference>
<feature type="chain" id="PRO_5026714662" description="FAS1 domain-containing protein" evidence="1">
    <location>
        <begin position="21"/>
        <end position="192"/>
    </location>
</feature>
<dbReference type="SUPFAM" id="SSF82153">
    <property type="entry name" value="FAS1 domain"/>
    <property type="match status" value="1"/>
</dbReference>
<dbReference type="PROSITE" id="PS50213">
    <property type="entry name" value="FAS1"/>
    <property type="match status" value="1"/>
</dbReference>
<evidence type="ECO:0000256" key="1">
    <source>
        <dbReference type="SAM" id="SignalP"/>
    </source>
</evidence>
<feature type="domain" description="FAS1" evidence="2">
    <location>
        <begin position="41"/>
        <end position="182"/>
    </location>
</feature>
<accession>A0A6J4TRZ1</accession>
<dbReference type="RefSeq" id="WP_294170797.1">
    <property type="nucleotide sequence ID" value="NZ_CADCWA010000178.1"/>
</dbReference>
<protein>
    <recommendedName>
        <fullName evidence="2">FAS1 domain-containing protein</fullName>
    </recommendedName>
</protein>
<dbReference type="EMBL" id="CADCWA010000178">
    <property type="protein sequence ID" value="CAA9530207.1"/>
    <property type="molecule type" value="Genomic_DNA"/>
</dbReference>
<dbReference type="InterPro" id="IPR036378">
    <property type="entry name" value="FAS1_dom_sf"/>
</dbReference>
<dbReference type="Gene3D" id="2.30.180.10">
    <property type="entry name" value="FAS1 domain"/>
    <property type="match status" value="1"/>
</dbReference>
<dbReference type="SMART" id="SM00554">
    <property type="entry name" value="FAS1"/>
    <property type="match status" value="1"/>
</dbReference>
<evidence type="ECO:0000259" key="2">
    <source>
        <dbReference type="PROSITE" id="PS50213"/>
    </source>
</evidence>